<evidence type="ECO:0000256" key="5">
    <source>
        <dbReference type="SAM" id="Phobius"/>
    </source>
</evidence>
<dbReference type="Proteomes" id="UP000516148">
    <property type="component" value="Chromosome"/>
</dbReference>
<sequence length="146" mass="15262">MVMLPVALVTAGGSALIALWLAIRVGQVRTQAKVSIGDGGDERLICRMRAQANFVEYAPFIVILIGLIEFTAGTSTWLWVASALFLLARIAHPLGMDGLKYARTTGTVVTFALLLGLGGYAIALPLIAMQQAPVGDPVEAVVPSGG</sequence>
<feature type="transmembrane region" description="Helical" evidence="5">
    <location>
        <begin position="6"/>
        <end position="23"/>
    </location>
</feature>
<evidence type="ECO:0000256" key="2">
    <source>
        <dbReference type="ARBA" id="ARBA00022692"/>
    </source>
</evidence>
<evidence type="ECO:0000256" key="3">
    <source>
        <dbReference type="ARBA" id="ARBA00022989"/>
    </source>
</evidence>
<evidence type="ECO:0000313" key="7">
    <source>
        <dbReference type="Proteomes" id="UP000516148"/>
    </source>
</evidence>
<protein>
    <submittedName>
        <fullName evidence="6">MAPEG family protein</fullName>
    </submittedName>
</protein>
<evidence type="ECO:0000256" key="4">
    <source>
        <dbReference type="ARBA" id="ARBA00023136"/>
    </source>
</evidence>
<feature type="transmembrane region" description="Helical" evidence="5">
    <location>
        <begin position="54"/>
        <end position="71"/>
    </location>
</feature>
<dbReference type="EMBL" id="CP061038">
    <property type="protein sequence ID" value="QNQ12164.1"/>
    <property type="molecule type" value="Genomic_DNA"/>
</dbReference>
<dbReference type="AlphaFoldDB" id="A0A7H0LR61"/>
<dbReference type="PANTHER" id="PTHR35814">
    <property type="match status" value="1"/>
</dbReference>
<organism evidence="6 7">
    <name type="scientific">Sphingomonas alpina</name>
    <dbReference type="NCBI Taxonomy" id="653931"/>
    <lineage>
        <taxon>Bacteria</taxon>
        <taxon>Pseudomonadati</taxon>
        <taxon>Pseudomonadota</taxon>
        <taxon>Alphaproteobacteria</taxon>
        <taxon>Sphingomonadales</taxon>
        <taxon>Sphingomonadaceae</taxon>
        <taxon>Sphingomonas</taxon>
    </lineage>
</organism>
<comment type="subcellular location">
    <subcellularLocation>
        <location evidence="1">Membrane</location>
    </subcellularLocation>
</comment>
<evidence type="ECO:0000256" key="1">
    <source>
        <dbReference type="ARBA" id="ARBA00004370"/>
    </source>
</evidence>
<dbReference type="KEGG" id="spap:H3Z74_21375"/>
<proteinExistence type="predicted"/>
<accession>A0A7H0LR61</accession>
<gene>
    <name evidence="6" type="ORF">H3Z74_21375</name>
</gene>
<name>A0A7H0LR61_9SPHN</name>
<evidence type="ECO:0000313" key="6">
    <source>
        <dbReference type="EMBL" id="QNQ12164.1"/>
    </source>
</evidence>
<dbReference type="InterPro" id="IPR023352">
    <property type="entry name" value="MAPEG-like_dom_sf"/>
</dbReference>
<reference evidence="6 7" key="1">
    <citation type="submission" date="2020-09" db="EMBL/GenBank/DDBJ databases">
        <title>Sphingomonas sp., a new species isolated from pork steak.</title>
        <authorList>
            <person name="Heidler von Heilborn D."/>
        </authorList>
    </citation>
    <scope>NUCLEOTIDE SEQUENCE [LARGE SCALE GENOMIC DNA]</scope>
    <source>
        <strain evidence="7">S8-3T</strain>
    </source>
</reference>
<feature type="transmembrane region" description="Helical" evidence="5">
    <location>
        <begin position="108"/>
        <end position="128"/>
    </location>
</feature>
<keyword evidence="7" id="KW-1185">Reference proteome</keyword>
<keyword evidence="3 5" id="KW-1133">Transmembrane helix</keyword>
<dbReference type="Gene3D" id="1.20.120.550">
    <property type="entry name" value="Membrane associated eicosanoid/glutathione metabolism-like domain"/>
    <property type="match status" value="1"/>
</dbReference>
<dbReference type="SUPFAM" id="SSF161084">
    <property type="entry name" value="MAPEG domain-like"/>
    <property type="match status" value="1"/>
</dbReference>
<dbReference type="GO" id="GO:0016020">
    <property type="term" value="C:membrane"/>
    <property type="evidence" value="ECO:0007669"/>
    <property type="project" value="UniProtKB-SubCell"/>
</dbReference>
<dbReference type="RefSeq" id="WP_187764462.1">
    <property type="nucleotide sequence ID" value="NZ_CP061038.1"/>
</dbReference>
<dbReference type="Pfam" id="PF01124">
    <property type="entry name" value="MAPEG"/>
    <property type="match status" value="1"/>
</dbReference>
<keyword evidence="4 5" id="KW-0472">Membrane</keyword>
<dbReference type="PANTHER" id="PTHR35814:SF1">
    <property type="entry name" value="GLUTATHIONE S-TRANSFERASE-RELATED"/>
    <property type="match status" value="1"/>
</dbReference>
<dbReference type="InterPro" id="IPR001129">
    <property type="entry name" value="Membr-assoc_MAPEG"/>
</dbReference>
<keyword evidence="2 5" id="KW-0812">Transmembrane</keyword>